<protein>
    <submittedName>
        <fullName evidence="2">Rhodanese-related sulfurtransferase</fullName>
    </submittedName>
</protein>
<dbReference type="Pfam" id="PF00581">
    <property type="entry name" value="Rhodanese"/>
    <property type="match status" value="1"/>
</dbReference>
<reference evidence="2 3" key="1">
    <citation type="submission" date="2016-10" db="EMBL/GenBank/DDBJ databases">
        <authorList>
            <person name="de Groot N.N."/>
        </authorList>
    </citation>
    <scope>NUCLEOTIDE SEQUENCE [LARGE SCALE GENOMIC DNA]</scope>
    <source>
        <strain evidence="2 3">DSM 11457</strain>
    </source>
</reference>
<dbReference type="SUPFAM" id="SSF52821">
    <property type="entry name" value="Rhodanese/Cell cycle control phosphatase"/>
    <property type="match status" value="1"/>
</dbReference>
<name>A0A1H8ISI1_9RHOB</name>
<dbReference type="PANTHER" id="PTHR44086:SF13">
    <property type="entry name" value="THIOSULFATE SULFURTRANSFERASE PSPE"/>
    <property type="match status" value="1"/>
</dbReference>
<accession>A0A1H8ISI1</accession>
<dbReference type="RefSeq" id="WP_074788165.1">
    <property type="nucleotide sequence ID" value="NZ_FOBO01000025.1"/>
</dbReference>
<dbReference type="InterPro" id="IPR001763">
    <property type="entry name" value="Rhodanese-like_dom"/>
</dbReference>
<dbReference type="Gene3D" id="3.40.250.10">
    <property type="entry name" value="Rhodanese-like domain"/>
    <property type="match status" value="1"/>
</dbReference>
<dbReference type="PANTHER" id="PTHR44086">
    <property type="entry name" value="THIOSULFATE SULFURTRANSFERASE RDL2, MITOCHONDRIAL-RELATED"/>
    <property type="match status" value="1"/>
</dbReference>
<dbReference type="AlphaFoldDB" id="A0A1H8ISI1"/>
<proteinExistence type="predicted"/>
<evidence type="ECO:0000259" key="1">
    <source>
        <dbReference type="PROSITE" id="PS50206"/>
    </source>
</evidence>
<dbReference type="CDD" id="cd01447">
    <property type="entry name" value="Polysulfide_ST"/>
    <property type="match status" value="1"/>
</dbReference>
<organism evidence="2 3">
    <name type="scientific">Roseovarius tolerans</name>
    <dbReference type="NCBI Taxonomy" id="74031"/>
    <lineage>
        <taxon>Bacteria</taxon>
        <taxon>Pseudomonadati</taxon>
        <taxon>Pseudomonadota</taxon>
        <taxon>Alphaproteobacteria</taxon>
        <taxon>Rhodobacterales</taxon>
        <taxon>Roseobacteraceae</taxon>
        <taxon>Roseovarius</taxon>
    </lineage>
</organism>
<dbReference type="EMBL" id="FOBO01000025">
    <property type="protein sequence ID" value="SEN71075.1"/>
    <property type="molecule type" value="Genomic_DNA"/>
</dbReference>
<dbReference type="GO" id="GO:0004792">
    <property type="term" value="F:thiosulfate-cyanide sulfurtransferase activity"/>
    <property type="evidence" value="ECO:0007669"/>
    <property type="project" value="TreeGrafter"/>
</dbReference>
<keyword evidence="2" id="KW-0808">Transferase</keyword>
<sequence length="129" mass="13524">MTQTITKSAKDIVKDAMERVPAISAEEALALSGSPDHVFVDLRDGIEQAKTGVIPGAVASSRGMMEFHIDPESPAHKPEFNQAKTYVFYCASGGRSAIAALVAMEMGLSPVVNMSGGVSAWKKAGGTLE</sequence>
<dbReference type="SMART" id="SM00450">
    <property type="entry name" value="RHOD"/>
    <property type="match status" value="1"/>
</dbReference>
<dbReference type="PROSITE" id="PS50206">
    <property type="entry name" value="RHODANESE_3"/>
    <property type="match status" value="1"/>
</dbReference>
<dbReference type="InterPro" id="IPR036873">
    <property type="entry name" value="Rhodanese-like_dom_sf"/>
</dbReference>
<evidence type="ECO:0000313" key="3">
    <source>
        <dbReference type="Proteomes" id="UP000182160"/>
    </source>
</evidence>
<dbReference type="Proteomes" id="UP000182160">
    <property type="component" value="Unassembled WGS sequence"/>
</dbReference>
<feature type="domain" description="Rhodanese" evidence="1">
    <location>
        <begin position="33"/>
        <end position="129"/>
    </location>
</feature>
<evidence type="ECO:0000313" key="2">
    <source>
        <dbReference type="EMBL" id="SEN71075.1"/>
    </source>
</evidence>
<gene>
    <name evidence="2" type="ORF">SAMN04488077_1258</name>
</gene>